<dbReference type="EMBL" id="QBKI01000019">
    <property type="protein sequence ID" value="PTX09950.1"/>
    <property type="molecule type" value="Genomic_DNA"/>
</dbReference>
<dbReference type="RefSeq" id="WP_108214026.1">
    <property type="nucleotide sequence ID" value="NZ_QBKI01000019.1"/>
</dbReference>
<comment type="caution">
    <text evidence="1">The sequence shown here is derived from an EMBL/GenBank/DDBJ whole genome shotgun (WGS) entry which is preliminary data.</text>
</comment>
<organism evidence="1 2">
    <name type="scientific">Pontibacter mucosus</name>
    <dbReference type="NCBI Taxonomy" id="1649266"/>
    <lineage>
        <taxon>Bacteria</taxon>
        <taxon>Pseudomonadati</taxon>
        <taxon>Bacteroidota</taxon>
        <taxon>Cytophagia</taxon>
        <taxon>Cytophagales</taxon>
        <taxon>Hymenobacteraceae</taxon>
        <taxon>Pontibacter</taxon>
    </lineage>
</organism>
<name>A0A2T5Y1T4_9BACT</name>
<evidence type="ECO:0008006" key="3">
    <source>
        <dbReference type="Google" id="ProtNLM"/>
    </source>
</evidence>
<evidence type="ECO:0000313" key="2">
    <source>
        <dbReference type="Proteomes" id="UP000244225"/>
    </source>
</evidence>
<protein>
    <recommendedName>
        <fullName evidence="3">Cupin domain-containing protein</fullName>
    </recommendedName>
</protein>
<dbReference type="CDD" id="cd02230">
    <property type="entry name" value="cupin_HP0902-like"/>
    <property type="match status" value="1"/>
</dbReference>
<sequence>MKNDTGNSQSSSTGKEKAPGLLTYNLPALVQELKEEENWKKTGRGARTLYKTDSLRLVLNVMQAGTEIKPHQASGPISVQVLSGEIKFGAAEETVLLQQGQMLTLKENVRHRVQATTEAAFLLTMAPAAA</sequence>
<dbReference type="PANTHER" id="PTHR37694">
    <property type="entry name" value="SLR8022 PROTEIN"/>
    <property type="match status" value="1"/>
</dbReference>
<reference evidence="1 2" key="1">
    <citation type="submission" date="2018-04" db="EMBL/GenBank/DDBJ databases">
        <title>Genomic Encyclopedia of Archaeal and Bacterial Type Strains, Phase II (KMG-II): from individual species to whole genera.</title>
        <authorList>
            <person name="Goeker M."/>
        </authorList>
    </citation>
    <scope>NUCLEOTIDE SEQUENCE [LARGE SCALE GENOMIC DNA]</scope>
    <source>
        <strain evidence="1 2">DSM 100162</strain>
    </source>
</reference>
<gene>
    <name evidence="1" type="ORF">C8N40_11916</name>
</gene>
<dbReference type="PANTHER" id="PTHR37694:SF1">
    <property type="entry name" value="SLR8022 PROTEIN"/>
    <property type="match status" value="1"/>
</dbReference>
<dbReference type="InterPro" id="IPR014710">
    <property type="entry name" value="RmlC-like_jellyroll"/>
</dbReference>
<dbReference type="OrthoDB" id="8418771at2"/>
<dbReference type="AlphaFoldDB" id="A0A2T5Y1T4"/>
<evidence type="ECO:0000313" key="1">
    <source>
        <dbReference type="EMBL" id="PTX09950.1"/>
    </source>
</evidence>
<keyword evidence="2" id="KW-1185">Reference proteome</keyword>
<dbReference type="Proteomes" id="UP000244225">
    <property type="component" value="Unassembled WGS sequence"/>
</dbReference>
<accession>A0A2T5Y1T4</accession>
<proteinExistence type="predicted"/>
<dbReference type="Gene3D" id="2.60.120.10">
    <property type="entry name" value="Jelly Rolls"/>
    <property type="match status" value="1"/>
</dbReference>
<dbReference type="SUPFAM" id="SSF51182">
    <property type="entry name" value="RmlC-like cupins"/>
    <property type="match status" value="1"/>
</dbReference>
<dbReference type="InterPro" id="IPR011051">
    <property type="entry name" value="RmlC_Cupin_sf"/>
</dbReference>